<dbReference type="EMBL" id="JAACXV010023156">
    <property type="protein sequence ID" value="KAF7263147.1"/>
    <property type="molecule type" value="Genomic_DNA"/>
</dbReference>
<keyword evidence="3" id="KW-1185">Reference proteome</keyword>
<feature type="non-terminal residue" evidence="2">
    <location>
        <position position="1"/>
    </location>
</feature>
<sequence length="86" mass="9469">VAIARVRIEERGALSVETSLNVVFPTRRVLTFTYFLPGVQSTRPVDAFLRGTRRHRLSKDDVAVDSEGPGLERPSIRATEDAGCGK</sequence>
<organism evidence="2 3">
    <name type="scientific">Rhynchophorus ferrugineus</name>
    <name type="common">Red palm weevil</name>
    <name type="synonym">Curculio ferrugineus</name>
    <dbReference type="NCBI Taxonomy" id="354439"/>
    <lineage>
        <taxon>Eukaryota</taxon>
        <taxon>Metazoa</taxon>
        <taxon>Ecdysozoa</taxon>
        <taxon>Arthropoda</taxon>
        <taxon>Hexapoda</taxon>
        <taxon>Insecta</taxon>
        <taxon>Pterygota</taxon>
        <taxon>Neoptera</taxon>
        <taxon>Endopterygota</taxon>
        <taxon>Coleoptera</taxon>
        <taxon>Polyphaga</taxon>
        <taxon>Cucujiformia</taxon>
        <taxon>Curculionidae</taxon>
        <taxon>Dryophthorinae</taxon>
        <taxon>Rhynchophorus</taxon>
    </lineage>
</organism>
<dbReference type="AlphaFoldDB" id="A0A834HJ01"/>
<reference evidence="2" key="1">
    <citation type="submission" date="2020-08" db="EMBL/GenBank/DDBJ databases">
        <title>Genome sequencing and assembly of the red palm weevil Rhynchophorus ferrugineus.</title>
        <authorList>
            <person name="Dias G.B."/>
            <person name="Bergman C.M."/>
            <person name="Manee M."/>
        </authorList>
    </citation>
    <scope>NUCLEOTIDE SEQUENCE</scope>
    <source>
        <strain evidence="2">AA-2017</strain>
        <tissue evidence="2">Whole larva</tissue>
    </source>
</reference>
<dbReference type="Proteomes" id="UP000625711">
    <property type="component" value="Unassembled WGS sequence"/>
</dbReference>
<evidence type="ECO:0000256" key="1">
    <source>
        <dbReference type="SAM" id="MobiDB-lite"/>
    </source>
</evidence>
<comment type="caution">
    <text evidence="2">The sequence shown here is derived from an EMBL/GenBank/DDBJ whole genome shotgun (WGS) entry which is preliminary data.</text>
</comment>
<proteinExistence type="predicted"/>
<feature type="region of interest" description="Disordered" evidence="1">
    <location>
        <begin position="59"/>
        <end position="86"/>
    </location>
</feature>
<gene>
    <name evidence="2" type="ORF">GWI33_003562</name>
</gene>
<evidence type="ECO:0000313" key="3">
    <source>
        <dbReference type="Proteomes" id="UP000625711"/>
    </source>
</evidence>
<evidence type="ECO:0000313" key="2">
    <source>
        <dbReference type="EMBL" id="KAF7263147.1"/>
    </source>
</evidence>
<accession>A0A834HJ01</accession>
<protein>
    <submittedName>
        <fullName evidence="2">Uncharacterized protein</fullName>
    </submittedName>
</protein>
<name>A0A834HJ01_RHYFE</name>